<name>A0A067PZW6_9AGAM</name>
<accession>A0A067PZW6</accession>
<protein>
    <submittedName>
        <fullName evidence="1">Uncharacterized protein</fullName>
    </submittedName>
</protein>
<dbReference type="EMBL" id="KL197724">
    <property type="protein sequence ID" value="KDQ55886.1"/>
    <property type="molecule type" value="Genomic_DNA"/>
</dbReference>
<dbReference type="InParanoid" id="A0A067PZW6"/>
<dbReference type="Proteomes" id="UP000027265">
    <property type="component" value="Unassembled WGS sequence"/>
</dbReference>
<proteinExistence type="predicted"/>
<dbReference type="HOGENOM" id="CLU_1835442_0_0_1"/>
<dbReference type="AlphaFoldDB" id="A0A067PZW6"/>
<evidence type="ECO:0000313" key="1">
    <source>
        <dbReference type="EMBL" id="KDQ55886.1"/>
    </source>
</evidence>
<evidence type="ECO:0000313" key="2">
    <source>
        <dbReference type="Proteomes" id="UP000027265"/>
    </source>
</evidence>
<keyword evidence="2" id="KW-1185">Reference proteome</keyword>
<reference evidence="2" key="1">
    <citation type="journal article" date="2014" name="Proc. Natl. Acad. Sci. U.S.A.">
        <title>Extensive sampling of basidiomycete genomes demonstrates inadequacy of the white-rot/brown-rot paradigm for wood decay fungi.</title>
        <authorList>
            <person name="Riley R."/>
            <person name="Salamov A.A."/>
            <person name="Brown D.W."/>
            <person name="Nagy L.G."/>
            <person name="Floudas D."/>
            <person name="Held B.W."/>
            <person name="Levasseur A."/>
            <person name="Lombard V."/>
            <person name="Morin E."/>
            <person name="Otillar R."/>
            <person name="Lindquist E.A."/>
            <person name="Sun H."/>
            <person name="LaButti K.M."/>
            <person name="Schmutz J."/>
            <person name="Jabbour D."/>
            <person name="Luo H."/>
            <person name="Baker S.E."/>
            <person name="Pisabarro A.G."/>
            <person name="Walton J.D."/>
            <person name="Blanchette R.A."/>
            <person name="Henrissat B."/>
            <person name="Martin F."/>
            <person name="Cullen D."/>
            <person name="Hibbett D.S."/>
            <person name="Grigoriev I.V."/>
        </authorList>
    </citation>
    <scope>NUCLEOTIDE SEQUENCE [LARGE SCALE GENOMIC DNA]</scope>
    <source>
        <strain evidence="2">MUCL 33604</strain>
    </source>
</reference>
<gene>
    <name evidence="1" type="ORF">JAAARDRAFT_195693</name>
</gene>
<organism evidence="1 2">
    <name type="scientific">Jaapia argillacea MUCL 33604</name>
    <dbReference type="NCBI Taxonomy" id="933084"/>
    <lineage>
        <taxon>Eukaryota</taxon>
        <taxon>Fungi</taxon>
        <taxon>Dikarya</taxon>
        <taxon>Basidiomycota</taxon>
        <taxon>Agaricomycotina</taxon>
        <taxon>Agaricomycetes</taxon>
        <taxon>Agaricomycetidae</taxon>
        <taxon>Jaapiales</taxon>
        <taxon>Jaapiaceae</taxon>
        <taxon>Jaapia</taxon>
    </lineage>
</organism>
<sequence>MLRLVTPDPLIPIASWNFQCELLHKQMFFVVRLWRTPSSTRFDEKDDGIPILPNTDEYSGEFIFRRPEKLGDDEVGRNLDDICRGALAVGVLRLYRGLCHLRAKIALYENVVVDDGLAVRTPLTTNAFKRGDVVSPFYDK</sequence>